<name>A0A0F9K9A4_9ZZZZ</name>
<dbReference type="EMBL" id="LAZR01014172">
    <property type="protein sequence ID" value="KKM18668.1"/>
    <property type="molecule type" value="Genomic_DNA"/>
</dbReference>
<comment type="caution">
    <text evidence="1">The sequence shown here is derived from an EMBL/GenBank/DDBJ whole genome shotgun (WGS) entry which is preliminary data.</text>
</comment>
<dbReference type="AlphaFoldDB" id="A0A0F9K9A4"/>
<sequence length="82" mass="9612">MNVSIEKDIVKDLIMFKLQHTQESISLIIDRWNIDNADDFITMARNGELENAEMDAITVRQLMSDYNKLDDLLHDITSREKE</sequence>
<gene>
    <name evidence="1" type="ORF">LCGC14_1663380</name>
</gene>
<protein>
    <submittedName>
        <fullName evidence="1">Uncharacterized protein</fullName>
    </submittedName>
</protein>
<organism evidence="1">
    <name type="scientific">marine sediment metagenome</name>
    <dbReference type="NCBI Taxonomy" id="412755"/>
    <lineage>
        <taxon>unclassified sequences</taxon>
        <taxon>metagenomes</taxon>
        <taxon>ecological metagenomes</taxon>
    </lineage>
</organism>
<proteinExistence type="predicted"/>
<accession>A0A0F9K9A4</accession>
<reference evidence="1" key="1">
    <citation type="journal article" date="2015" name="Nature">
        <title>Complex archaea that bridge the gap between prokaryotes and eukaryotes.</title>
        <authorList>
            <person name="Spang A."/>
            <person name="Saw J.H."/>
            <person name="Jorgensen S.L."/>
            <person name="Zaremba-Niedzwiedzka K."/>
            <person name="Martijn J."/>
            <person name="Lind A.E."/>
            <person name="van Eijk R."/>
            <person name="Schleper C."/>
            <person name="Guy L."/>
            <person name="Ettema T.J."/>
        </authorList>
    </citation>
    <scope>NUCLEOTIDE SEQUENCE</scope>
</reference>
<evidence type="ECO:0000313" key="1">
    <source>
        <dbReference type="EMBL" id="KKM18668.1"/>
    </source>
</evidence>